<gene>
    <name evidence="1" type="ORF">CARN8_5260010</name>
</gene>
<dbReference type="EMBL" id="UOYP01000475">
    <property type="protein sequence ID" value="VAY89103.1"/>
    <property type="molecule type" value="Genomic_DNA"/>
</dbReference>
<dbReference type="AlphaFoldDB" id="A0A3P3ZQA6"/>
<reference evidence="1" key="1">
    <citation type="submission" date="2018-10" db="EMBL/GenBank/DDBJ databases">
        <authorList>
            <person name="Plewniak F."/>
        </authorList>
    </citation>
    <scope>NUCLEOTIDE SEQUENCE</scope>
</reference>
<evidence type="ECO:0000313" key="1">
    <source>
        <dbReference type="EMBL" id="VAY89103.1"/>
    </source>
</evidence>
<protein>
    <submittedName>
        <fullName evidence="1">Uncharacterized protein</fullName>
    </submittedName>
</protein>
<proteinExistence type="predicted"/>
<name>A0A3P3ZQA6_9ZZZZ</name>
<accession>A0A3P3ZQA6</accession>
<sequence length="99" mass="11535">MEQRYKGVYSDLNGGMTHLAQIIKDAWVFGLLPEDQDGTGWTSGQIQQLYDKVSEEWEKYGHLPSRLTPELRDRHQRIYEASVKRARKNGWNPELGEDD</sequence>
<organism evidence="1">
    <name type="scientific">mine drainage metagenome</name>
    <dbReference type="NCBI Taxonomy" id="410659"/>
    <lineage>
        <taxon>unclassified sequences</taxon>
        <taxon>metagenomes</taxon>
        <taxon>ecological metagenomes</taxon>
    </lineage>
</organism>